<evidence type="ECO:0000256" key="2">
    <source>
        <dbReference type="SAM" id="MobiDB-lite"/>
    </source>
</evidence>
<dbReference type="SMART" id="SM00028">
    <property type="entry name" value="TPR"/>
    <property type="match status" value="3"/>
</dbReference>
<sequence length="683" mass="80877">MKSNNTIWRRRISFSRQSPQQDDDSGDADEQEHSSLNSSGYDDMDDDCSSENHSDQQETYNVMNEINNEIRKRKKREPLPPWNEKLLSELVHLEFIENEDESQYIPSQFLIELEKLVNTRELFQVSNDVKMKSFTQEFITTCDRVKHKFFKELAAIRKKYLENKENWQSKFTDDEKDQLEYIEYMDDRYGISFEESDFDETTGRFSCCKEHCMCYWKRARALYKTSTKNTNNDDLKLGMSAVSDITYVLQNLENHIEDTFLLSLKKIQALENRVSCLYDLIFILGDMDMKFSSETLEAMAFANGMDDESYNKKRKLSSLSVKLIYEMARKDIKQCFSLYKTHLLKYGGEENYCNFANNYRNTTSYSIYLRDIVNYHERIRVLDHSIALHERLNEEHFDKHSWLSERFEIECMKNPFSCICTNDSHEDTNLTTLYNNKALQLKLMGKFTQSLEVYNTLMSKYIIPRHDVYPQEFLNPQEIPETEFEACNLLRSSELMSWRKEEAFILNNRAFTFISLERYDEAIADFHRAYLLDASQHSYSHNLGFAYSFKEDHSNAVLWYTKCIELFHKVGKDKSDLLDTFRNRGMSLADWKKYDLAIIDLSIYLDGIYEEYPTPEETPDNVKANMATAFYSMAICKKERGYIGSGMNDLLIARELMTELEILELEEWESEYFSMCLRFYLTL</sequence>
<reference evidence="3 4" key="1">
    <citation type="journal article" date="2018" name="BMC Genomics">
        <title>The genome of Naegleria lovaniensis, the basis for a comparative approach to unravel pathogenicity factors of the human pathogenic amoeba N. fowleri.</title>
        <authorList>
            <person name="Liechti N."/>
            <person name="Schurch N."/>
            <person name="Bruggmann R."/>
            <person name="Wittwer M."/>
        </authorList>
    </citation>
    <scope>NUCLEOTIDE SEQUENCE [LARGE SCALE GENOMIC DNA]</scope>
    <source>
        <strain evidence="3 4">ATCC 30569</strain>
    </source>
</reference>
<keyword evidence="4" id="KW-1185">Reference proteome</keyword>
<feature type="region of interest" description="Disordered" evidence="2">
    <location>
        <begin position="1"/>
        <end position="61"/>
    </location>
</feature>
<name>A0AA88GY08_NAELO</name>
<dbReference type="AlphaFoldDB" id="A0AA88GY08"/>
<dbReference type="Pfam" id="PF13181">
    <property type="entry name" value="TPR_8"/>
    <property type="match status" value="1"/>
</dbReference>
<dbReference type="InterPro" id="IPR019734">
    <property type="entry name" value="TPR_rpt"/>
</dbReference>
<evidence type="ECO:0000313" key="3">
    <source>
        <dbReference type="EMBL" id="KAG2387763.1"/>
    </source>
</evidence>
<dbReference type="PROSITE" id="PS50005">
    <property type="entry name" value="TPR"/>
    <property type="match status" value="1"/>
</dbReference>
<feature type="repeat" description="TPR" evidence="1">
    <location>
        <begin position="503"/>
        <end position="536"/>
    </location>
</feature>
<accession>A0AA88GY08</accession>
<evidence type="ECO:0000313" key="4">
    <source>
        <dbReference type="Proteomes" id="UP000816034"/>
    </source>
</evidence>
<comment type="caution">
    <text evidence="3">The sequence shown here is derived from an EMBL/GenBank/DDBJ whole genome shotgun (WGS) entry which is preliminary data.</text>
</comment>
<feature type="compositionally biased region" description="Acidic residues" evidence="2">
    <location>
        <begin position="21"/>
        <end position="30"/>
    </location>
</feature>
<dbReference type="EMBL" id="PYSW02000012">
    <property type="protein sequence ID" value="KAG2387763.1"/>
    <property type="molecule type" value="Genomic_DNA"/>
</dbReference>
<proteinExistence type="predicted"/>
<organism evidence="3 4">
    <name type="scientific">Naegleria lovaniensis</name>
    <name type="common">Amoeba</name>
    <dbReference type="NCBI Taxonomy" id="51637"/>
    <lineage>
        <taxon>Eukaryota</taxon>
        <taxon>Discoba</taxon>
        <taxon>Heterolobosea</taxon>
        <taxon>Tetramitia</taxon>
        <taxon>Eutetramitia</taxon>
        <taxon>Vahlkampfiidae</taxon>
        <taxon>Naegleria</taxon>
    </lineage>
</organism>
<keyword evidence="1" id="KW-0802">TPR repeat</keyword>
<dbReference type="Proteomes" id="UP000816034">
    <property type="component" value="Unassembled WGS sequence"/>
</dbReference>
<dbReference type="GeneID" id="68093813"/>
<dbReference type="SUPFAM" id="SSF48452">
    <property type="entry name" value="TPR-like"/>
    <property type="match status" value="1"/>
</dbReference>
<protein>
    <submittedName>
        <fullName evidence="3">Uncharacterized protein</fullName>
    </submittedName>
</protein>
<gene>
    <name evidence="3" type="ORF">C9374_001357</name>
</gene>
<evidence type="ECO:0000256" key="1">
    <source>
        <dbReference type="PROSITE-ProRule" id="PRU00339"/>
    </source>
</evidence>
<dbReference type="InterPro" id="IPR011990">
    <property type="entry name" value="TPR-like_helical_dom_sf"/>
</dbReference>
<dbReference type="Gene3D" id="1.25.40.10">
    <property type="entry name" value="Tetratricopeptide repeat domain"/>
    <property type="match status" value="1"/>
</dbReference>
<dbReference type="RefSeq" id="XP_044551755.1">
    <property type="nucleotide sequence ID" value="XM_044689458.1"/>
</dbReference>